<dbReference type="RefSeq" id="XP_033578999.1">
    <property type="nucleotide sequence ID" value="XM_033713781.1"/>
</dbReference>
<reference evidence="4" key="3">
    <citation type="submission" date="2025-04" db="UniProtKB">
        <authorList>
            <consortium name="RefSeq"/>
        </authorList>
    </citation>
    <scope>IDENTIFICATION</scope>
    <source>
        <strain evidence="4">CBS 304.34</strain>
    </source>
</reference>
<keyword evidence="1" id="KW-1133">Transmembrane helix</keyword>
<keyword evidence="1" id="KW-0472">Membrane</keyword>
<gene>
    <name evidence="2 4" type="ORF">BDZ99DRAFT_259997</name>
</gene>
<dbReference type="EMBL" id="MU003697">
    <property type="protein sequence ID" value="KAF2812035.1"/>
    <property type="molecule type" value="Genomic_DNA"/>
</dbReference>
<dbReference type="OrthoDB" id="10029326at2759"/>
<name>A0A6A6YVM9_9PEZI</name>
<protein>
    <submittedName>
        <fullName evidence="2 4">Uncharacterized protein</fullName>
    </submittedName>
</protein>
<feature type="transmembrane region" description="Helical" evidence="1">
    <location>
        <begin position="12"/>
        <end position="32"/>
    </location>
</feature>
<evidence type="ECO:0000313" key="3">
    <source>
        <dbReference type="Proteomes" id="UP000504636"/>
    </source>
</evidence>
<evidence type="ECO:0000313" key="4">
    <source>
        <dbReference type="RefSeq" id="XP_033578999.1"/>
    </source>
</evidence>
<sequence length="130" mass="14188">MSMANIFNSRGWSGYFAAIFFVSLPALAVQLMHLSDAATALAELPFQDVVTSLTFPNKQPLRERYTGIEPLDLGLRFLVAAFLPAAAGWDPGYEIQQIYFIVSCLAIIAIWAVEAGRKGNARAVTSFTSI</sequence>
<dbReference type="AlphaFoldDB" id="A0A6A6YVM9"/>
<keyword evidence="3" id="KW-1185">Reference proteome</keyword>
<proteinExistence type="predicted"/>
<dbReference type="GeneID" id="54454674"/>
<reference evidence="4" key="2">
    <citation type="submission" date="2020-04" db="EMBL/GenBank/DDBJ databases">
        <authorList>
            <consortium name="NCBI Genome Project"/>
        </authorList>
    </citation>
    <scope>NUCLEOTIDE SEQUENCE</scope>
    <source>
        <strain evidence="4">CBS 304.34</strain>
    </source>
</reference>
<organism evidence="2">
    <name type="scientific">Mytilinidion resinicola</name>
    <dbReference type="NCBI Taxonomy" id="574789"/>
    <lineage>
        <taxon>Eukaryota</taxon>
        <taxon>Fungi</taxon>
        <taxon>Dikarya</taxon>
        <taxon>Ascomycota</taxon>
        <taxon>Pezizomycotina</taxon>
        <taxon>Dothideomycetes</taxon>
        <taxon>Pleosporomycetidae</taxon>
        <taxon>Mytilinidiales</taxon>
        <taxon>Mytilinidiaceae</taxon>
        <taxon>Mytilinidion</taxon>
    </lineage>
</organism>
<dbReference type="Proteomes" id="UP000504636">
    <property type="component" value="Unplaced"/>
</dbReference>
<reference evidence="2 4" key="1">
    <citation type="journal article" date="2020" name="Stud. Mycol.">
        <title>101 Dothideomycetes genomes: a test case for predicting lifestyles and emergence of pathogens.</title>
        <authorList>
            <person name="Haridas S."/>
            <person name="Albert R."/>
            <person name="Binder M."/>
            <person name="Bloem J."/>
            <person name="Labutti K."/>
            <person name="Salamov A."/>
            <person name="Andreopoulos B."/>
            <person name="Baker S."/>
            <person name="Barry K."/>
            <person name="Bills G."/>
            <person name="Bluhm B."/>
            <person name="Cannon C."/>
            <person name="Castanera R."/>
            <person name="Culley D."/>
            <person name="Daum C."/>
            <person name="Ezra D."/>
            <person name="Gonzalez J."/>
            <person name="Henrissat B."/>
            <person name="Kuo A."/>
            <person name="Liang C."/>
            <person name="Lipzen A."/>
            <person name="Lutzoni F."/>
            <person name="Magnuson J."/>
            <person name="Mondo S."/>
            <person name="Nolan M."/>
            <person name="Ohm R."/>
            <person name="Pangilinan J."/>
            <person name="Park H.-J."/>
            <person name="Ramirez L."/>
            <person name="Alfaro M."/>
            <person name="Sun H."/>
            <person name="Tritt A."/>
            <person name="Yoshinaga Y."/>
            <person name="Zwiers L.-H."/>
            <person name="Turgeon B."/>
            <person name="Goodwin S."/>
            <person name="Spatafora J."/>
            <person name="Crous P."/>
            <person name="Grigoriev I."/>
        </authorList>
    </citation>
    <scope>NUCLEOTIDE SEQUENCE</scope>
    <source>
        <strain evidence="2 4">CBS 304.34</strain>
    </source>
</reference>
<accession>A0A6A6YVM9</accession>
<feature type="transmembrane region" description="Helical" evidence="1">
    <location>
        <begin position="95"/>
        <end position="113"/>
    </location>
</feature>
<evidence type="ECO:0000313" key="2">
    <source>
        <dbReference type="EMBL" id="KAF2812035.1"/>
    </source>
</evidence>
<keyword evidence="1" id="KW-0812">Transmembrane</keyword>
<evidence type="ECO:0000256" key="1">
    <source>
        <dbReference type="SAM" id="Phobius"/>
    </source>
</evidence>